<keyword evidence="4 7" id="KW-0812">Transmembrane</keyword>
<proteinExistence type="inferred from homology"/>
<evidence type="ECO:0000256" key="1">
    <source>
        <dbReference type="ARBA" id="ARBA00004651"/>
    </source>
</evidence>
<feature type="transmembrane region" description="Helical" evidence="7">
    <location>
        <begin position="138"/>
        <end position="155"/>
    </location>
</feature>
<reference evidence="8 9" key="1">
    <citation type="submission" date="2015-12" db="EMBL/GenBank/DDBJ databases">
        <title>Genome comparisons provide insights into the role of secondary metabolites in the pathogenic phase of the Photorhabdus life cycle.</title>
        <authorList>
            <person name="Tobias N.J."/>
            <person name="Mishra B."/>
            <person name="Gupta D.K."/>
            <person name="Thines M."/>
            <person name="Stinear T.P."/>
            <person name="Bode H.B."/>
        </authorList>
    </citation>
    <scope>NUCLEOTIDE SEQUENCE [LARGE SCALE GENOMIC DNA]</scope>
    <source>
        <strain evidence="8 9">PB68.1</strain>
    </source>
</reference>
<comment type="subcellular location">
    <subcellularLocation>
        <location evidence="1">Cell membrane</location>
        <topology evidence="1">Multi-pass membrane protein</topology>
    </subcellularLocation>
</comment>
<evidence type="ECO:0000256" key="5">
    <source>
        <dbReference type="ARBA" id="ARBA00022989"/>
    </source>
</evidence>
<dbReference type="InterPro" id="IPR004630">
    <property type="entry name" value="UPF0324_YeiH-like"/>
</dbReference>
<feature type="transmembrane region" description="Helical" evidence="7">
    <location>
        <begin position="167"/>
        <end position="188"/>
    </location>
</feature>
<protein>
    <submittedName>
        <fullName evidence="8">Uncharacterized protein</fullName>
    </submittedName>
</protein>
<feature type="transmembrane region" description="Helical" evidence="7">
    <location>
        <begin position="20"/>
        <end position="37"/>
    </location>
</feature>
<dbReference type="Pfam" id="PF03601">
    <property type="entry name" value="Cons_hypoth698"/>
    <property type="match status" value="1"/>
</dbReference>
<name>A0A1C0U467_9GAMM</name>
<dbReference type="Proteomes" id="UP000093476">
    <property type="component" value="Unassembled WGS sequence"/>
</dbReference>
<dbReference type="EMBL" id="LOMY01000074">
    <property type="protein sequence ID" value="OCQ52691.1"/>
    <property type="molecule type" value="Genomic_DNA"/>
</dbReference>
<evidence type="ECO:0000313" key="9">
    <source>
        <dbReference type="Proteomes" id="UP000093476"/>
    </source>
</evidence>
<comment type="similarity">
    <text evidence="2">Belongs to the UPF0324 family.</text>
</comment>
<evidence type="ECO:0000256" key="2">
    <source>
        <dbReference type="ARBA" id="ARBA00007977"/>
    </source>
</evidence>
<accession>A0A1C0U467</accession>
<dbReference type="NCBIfam" id="TIGR00698">
    <property type="entry name" value="YeiH family putative sulfate export transporter"/>
    <property type="match status" value="1"/>
</dbReference>
<keyword evidence="3" id="KW-1003">Cell membrane</keyword>
<feature type="transmembrane region" description="Helical" evidence="7">
    <location>
        <begin position="301"/>
        <end position="319"/>
    </location>
</feature>
<evidence type="ECO:0000256" key="7">
    <source>
        <dbReference type="SAM" id="Phobius"/>
    </source>
</evidence>
<keyword evidence="5 7" id="KW-1133">Transmembrane helix</keyword>
<keyword evidence="6 7" id="KW-0472">Membrane</keyword>
<dbReference type="PATRIC" id="fig|286156.4.peg.2307"/>
<sequence length="393" mass="43288">MSNTQAKEFSKQKSIPGMKLIPGLIMAVILTAISIYAGNIPWFINMGLGALTLAILAGIIIGNTVYPLLKPYCDEGIHFSKHYLLRAGIILYGFRLTFQQIADVGATGLLTDVIMLSSTFFIAIWLGRSLFGLDQQTSILIGAGSSICGAAAIMATEPVVNAPASKVAVAVSTVVIFGTIAIFMYPWFYQLNEHYQWFSFTQEAFGIFTGSTIHEVAQVVAVGHAISDQAENAAVISKMIRVMMLAPFLLLLSSYISSAPTQNSKNSQERTRITIPWFAVIFIAIAGFNSFNLLPTVIVNYLINIDTIMLAMAMVALGLTTHVSAIRQAGFKPNLISFGFVYMAGNRRTSDKFRRPIYTWLIEIFTLKNFINIYPIDFKMHRDGKGANPQEHR</sequence>
<dbReference type="InterPro" id="IPR018383">
    <property type="entry name" value="UPF0324_pro"/>
</dbReference>
<feature type="transmembrane region" description="Helical" evidence="7">
    <location>
        <begin position="43"/>
        <end position="62"/>
    </location>
</feature>
<keyword evidence="9" id="KW-1185">Reference proteome</keyword>
<evidence type="ECO:0000256" key="3">
    <source>
        <dbReference type="ARBA" id="ARBA00022475"/>
    </source>
</evidence>
<feature type="transmembrane region" description="Helical" evidence="7">
    <location>
        <begin position="325"/>
        <end position="345"/>
    </location>
</feature>
<comment type="caution">
    <text evidence="8">The sequence shown here is derived from an EMBL/GenBank/DDBJ whole genome shotgun (WGS) entry which is preliminary data.</text>
</comment>
<feature type="transmembrane region" description="Helical" evidence="7">
    <location>
        <begin position="239"/>
        <end position="257"/>
    </location>
</feature>
<evidence type="ECO:0000256" key="4">
    <source>
        <dbReference type="ARBA" id="ARBA00022692"/>
    </source>
</evidence>
<feature type="transmembrane region" description="Helical" evidence="7">
    <location>
        <begin position="108"/>
        <end position="126"/>
    </location>
</feature>
<dbReference type="PANTHER" id="PTHR30106:SF2">
    <property type="entry name" value="UPF0324 INNER MEMBRANE PROTEIN YEIH"/>
    <property type="match status" value="1"/>
</dbReference>
<evidence type="ECO:0000313" key="8">
    <source>
        <dbReference type="EMBL" id="OCQ52691.1"/>
    </source>
</evidence>
<gene>
    <name evidence="8" type="ORF">Ppb6_02035</name>
</gene>
<organism evidence="8 9">
    <name type="scientific">Photorhabdus australis subsp. thailandensis</name>
    <dbReference type="NCBI Taxonomy" id="2805096"/>
    <lineage>
        <taxon>Bacteria</taxon>
        <taxon>Pseudomonadati</taxon>
        <taxon>Pseudomonadota</taxon>
        <taxon>Gammaproteobacteria</taxon>
        <taxon>Enterobacterales</taxon>
        <taxon>Morganellaceae</taxon>
        <taxon>Photorhabdus</taxon>
    </lineage>
</organism>
<evidence type="ECO:0000256" key="6">
    <source>
        <dbReference type="ARBA" id="ARBA00023136"/>
    </source>
</evidence>
<feature type="transmembrane region" description="Helical" evidence="7">
    <location>
        <begin position="277"/>
        <end position="294"/>
    </location>
</feature>
<dbReference type="STRING" id="286156.Ppb6_02035"/>
<dbReference type="PANTHER" id="PTHR30106">
    <property type="entry name" value="INNER MEMBRANE PROTEIN YEIH-RELATED"/>
    <property type="match status" value="1"/>
</dbReference>
<dbReference type="GO" id="GO:0005886">
    <property type="term" value="C:plasma membrane"/>
    <property type="evidence" value="ECO:0007669"/>
    <property type="project" value="UniProtKB-SubCell"/>
</dbReference>
<dbReference type="AlphaFoldDB" id="A0A1C0U467"/>